<dbReference type="InterPro" id="IPR007421">
    <property type="entry name" value="Schlafen_AlbA_2_dom"/>
</dbReference>
<dbReference type="AlphaFoldDB" id="A0A1F8F021"/>
<keyword evidence="1" id="KW-0812">Transmembrane</keyword>
<organism evidence="4 5">
    <name type="scientific">Candidatus Yanofskybacteria bacterium RIFCSPHIGHO2_02_FULL_38_22b</name>
    <dbReference type="NCBI Taxonomy" id="1802673"/>
    <lineage>
        <taxon>Bacteria</taxon>
        <taxon>Candidatus Yanofskyibacteriota</taxon>
    </lineage>
</organism>
<dbReference type="InterPro" id="IPR005182">
    <property type="entry name" value="YdbS-like_PH"/>
</dbReference>
<reference evidence="4 5" key="1">
    <citation type="journal article" date="2016" name="Nat. Commun.">
        <title>Thousands of microbial genomes shed light on interconnected biogeochemical processes in an aquifer system.</title>
        <authorList>
            <person name="Anantharaman K."/>
            <person name="Brown C.T."/>
            <person name="Hug L.A."/>
            <person name="Sharon I."/>
            <person name="Castelle C.J."/>
            <person name="Probst A.J."/>
            <person name="Thomas B.C."/>
            <person name="Singh A."/>
            <person name="Wilkins M.J."/>
            <person name="Karaoz U."/>
            <person name="Brodie E.L."/>
            <person name="Williams K.H."/>
            <person name="Hubbard S.S."/>
            <person name="Banfield J.F."/>
        </authorList>
    </citation>
    <scope>NUCLEOTIDE SEQUENCE [LARGE SCALE GENOMIC DNA]</scope>
</reference>
<evidence type="ECO:0000313" key="5">
    <source>
        <dbReference type="Proteomes" id="UP000176834"/>
    </source>
</evidence>
<dbReference type="InterPro" id="IPR038461">
    <property type="entry name" value="Schlafen_AlbA_2_dom_sf"/>
</dbReference>
<evidence type="ECO:0000259" key="2">
    <source>
        <dbReference type="Pfam" id="PF03703"/>
    </source>
</evidence>
<keyword evidence="1" id="KW-1133">Transmembrane helix</keyword>
<evidence type="ECO:0008006" key="6">
    <source>
        <dbReference type="Google" id="ProtNLM"/>
    </source>
</evidence>
<evidence type="ECO:0000259" key="3">
    <source>
        <dbReference type="Pfam" id="PF04326"/>
    </source>
</evidence>
<evidence type="ECO:0000313" key="4">
    <source>
        <dbReference type="EMBL" id="OGN06482.1"/>
    </source>
</evidence>
<feature type="domain" description="YdbS-like PH" evidence="2">
    <location>
        <begin position="85"/>
        <end position="151"/>
    </location>
</feature>
<feature type="domain" description="Schlafen AlbA-2" evidence="3">
    <location>
        <begin position="182"/>
        <end position="315"/>
    </location>
</feature>
<protein>
    <recommendedName>
        <fullName evidence="6">Schlafen AlbA-2 domain-containing protein</fullName>
    </recommendedName>
</protein>
<sequence length="335" mass="38221">MNWQFNNQTIVRKSPVVIVKTFLVLQLTAVAVFFLAGVAADYGELYSNLPFSKSLSFHIAEIAGIFVLETILVFYIFFSWHKEYYSIQRDQITHAEGIIFRKKSTTPIGAIYSVDYRQGPLGRLTKYGHIELRESNSGKPIILDNIPEPQQYVELITHLKNNIQKTGNHVNKPLRKIIAEGEHEGLEFKTSFRWDIHQDKVNKNLEKAVMKTIVAFLNSEGGRLVIGIDDTGKIVGLENDFKSLPKSNTDGFQNHFTNVFHTMIGPEFRQFIELTFHEVDDKNCCLISVLSANRPTYLKLDDQEEFYIRTGNGTTGLKLSEAASYVDSHWRGKLI</sequence>
<feature type="transmembrane region" description="Helical" evidence="1">
    <location>
        <begin position="55"/>
        <end position="78"/>
    </location>
</feature>
<keyword evidence="1" id="KW-0472">Membrane</keyword>
<evidence type="ECO:0000256" key="1">
    <source>
        <dbReference type="SAM" id="Phobius"/>
    </source>
</evidence>
<accession>A0A1F8F021</accession>
<proteinExistence type="predicted"/>
<comment type="caution">
    <text evidence="4">The sequence shown here is derived from an EMBL/GenBank/DDBJ whole genome shotgun (WGS) entry which is preliminary data.</text>
</comment>
<dbReference type="EMBL" id="MGJN01000019">
    <property type="protein sequence ID" value="OGN06482.1"/>
    <property type="molecule type" value="Genomic_DNA"/>
</dbReference>
<dbReference type="Pfam" id="PF03703">
    <property type="entry name" value="bPH_2"/>
    <property type="match status" value="1"/>
</dbReference>
<dbReference type="Proteomes" id="UP000176834">
    <property type="component" value="Unassembled WGS sequence"/>
</dbReference>
<gene>
    <name evidence="4" type="ORF">A3B86_03485</name>
</gene>
<feature type="transmembrane region" description="Helical" evidence="1">
    <location>
        <begin position="21"/>
        <end position="43"/>
    </location>
</feature>
<dbReference type="PANTHER" id="PTHR30595">
    <property type="entry name" value="GLPR-RELATED TRANSCRIPTIONAL REPRESSOR"/>
    <property type="match status" value="1"/>
</dbReference>
<dbReference type="Gene3D" id="3.30.950.30">
    <property type="entry name" value="Schlafen, AAA domain"/>
    <property type="match status" value="1"/>
</dbReference>
<dbReference type="Pfam" id="PF04326">
    <property type="entry name" value="SLFN_AlbA_2"/>
    <property type="match status" value="1"/>
</dbReference>
<dbReference type="PANTHER" id="PTHR30595:SF6">
    <property type="entry name" value="SCHLAFEN ALBA-2 DOMAIN-CONTAINING PROTEIN"/>
    <property type="match status" value="1"/>
</dbReference>
<name>A0A1F8F021_9BACT</name>